<name>A0A6G0T7R8_APHGL</name>
<evidence type="ECO:0000313" key="1">
    <source>
        <dbReference type="EMBL" id="KAE9527404.1"/>
    </source>
</evidence>
<organism evidence="1 2">
    <name type="scientific">Aphis glycines</name>
    <name type="common">Soybean aphid</name>
    <dbReference type="NCBI Taxonomy" id="307491"/>
    <lineage>
        <taxon>Eukaryota</taxon>
        <taxon>Metazoa</taxon>
        <taxon>Ecdysozoa</taxon>
        <taxon>Arthropoda</taxon>
        <taxon>Hexapoda</taxon>
        <taxon>Insecta</taxon>
        <taxon>Pterygota</taxon>
        <taxon>Neoptera</taxon>
        <taxon>Paraneoptera</taxon>
        <taxon>Hemiptera</taxon>
        <taxon>Sternorrhyncha</taxon>
        <taxon>Aphidomorpha</taxon>
        <taxon>Aphidoidea</taxon>
        <taxon>Aphididae</taxon>
        <taxon>Aphidini</taxon>
        <taxon>Aphis</taxon>
        <taxon>Aphis</taxon>
    </lineage>
</organism>
<keyword evidence="2" id="KW-1185">Reference proteome</keyword>
<proteinExistence type="predicted"/>
<accession>A0A6G0T7R8</accession>
<sequence>MDIVAMSIPNCVVHDLLSATTLISNLVYKIDRGKKKSILDDCSTDRYIVSFTQIEILLIHILFKFISYINIISFQLKCYMYAIVNLKYFHQCNIIQIKFPLRFSRRKYLLNNLYQDLSSIRVGGYISLVYCTCNFFEHTSLKFKHLSIVIMIYSCNFHPLTHSQLTNEKKMYLMYHNMFSINH</sequence>
<gene>
    <name evidence="1" type="ORF">AGLY_013102</name>
</gene>
<dbReference type="EMBL" id="VYZN01000053">
    <property type="protein sequence ID" value="KAE9527404.1"/>
    <property type="molecule type" value="Genomic_DNA"/>
</dbReference>
<evidence type="ECO:0000313" key="2">
    <source>
        <dbReference type="Proteomes" id="UP000475862"/>
    </source>
</evidence>
<dbReference type="Proteomes" id="UP000475862">
    <property type="component" value="Unassembled WGS sequence"/>
</dbReference>
<comment type="caution">
    <text evidence="1">The sequence shown here is derived from an EMBL/GenBank/DDBJ whole genome shotgun (WGS) entry which is preliminary data.</text>
</comment>
<protein>
    <submittedName>
        <fullName evidence="1">Uncharacterized protein</fullName>
    </submittedName>
</protein>
<dbReference type="AlphaFoldDB" id="A0A6G0T7R8"/>
<reference evidence="1 2" key="1">
    <citation type="submission" date="2019-08" db="EMBL/GenBank/DDBJ databases">
        <title>The genome of the soybean aphid Biotype 1, its phylome, world population structure and adaptation to the North American continent.</title>
        <authorList>
            <person name="Giordano R."/>
            <person name="Donthu R.K."/>
            <person name="Hernandez A.G."/>
            <person name="Wright C.L."/>
            <person name="Zimin A.V."/>
        </authorList>
    </citation>
    <scope>NUCLEOTIDE SEQUENCE [LARGE SCALE GENOMIC DNA]</scope>
    <source>
        <tissue evidence="1">Whole aphids</tissue>
    </source>
</reference>